<feature type="compositionally biased region" description="Low complexity" evidence="1">
    <location>
        <begin position="28"/>
        <end position="54"/>
    </location>
</feature>
<feature type="compositionally biased region" description="Low complexity" evidence="1">
    <location>
        <begin position="83"/>
        <end position="98"/>
    </location>
</feature>
<dbReference type="AlphaFoldDB" id="A0A4U6UTX7"/>
<evidence type="ECO:0000313" key="2">
    <source>
        <dbReference type="EMBL" id="TKW19990.1"/>
    </source>
</evidence>
<proteinExistence type="predicted"/>
<accession>A0A4U6UTX7</accession>
<dbReference type="EMBL" id="CM016555">
    <property type="protein sequence ID" value="TKW19990.1"/>
    <property type="molecule type" value="Genomic_DNA"/>
</dbReference>
<name>A0A4U6UTX7_SETVI</name>
<evidence type="ECO:0000256" key="1">
    <source>
        <dbReference type="SAM" id="MobiDB-lite"/>
    </source>
</evidence>
<organism evidence="2 3">
    <name type="scientific">Setaria viridis</name>
    <name type="common">Green bristlegrass</name>
    <name type="synonym">Setaria italica subsp. viridis</name>
    <dbReference type="NCBI Taxonomy" id="4556"/>
    <lineage>
        <taxon>Eukaryota</taxon>
        <taxon>Viridiplantae</taxon>
        <taxon>Streptophyta</taxon>
        <taxon>Embryophyta</taxon>
        <taxon>Tracheophyta</taxon>
        <taxon>Spermatophyta</taxon>
        <taxon>Magnoliopsida</taxon>
        <taxon>Liliopsida</taxon>
        <taxon>Poales</taxon>
        <taxon>Poaceae</taxon>
        <taxon>PACMAD clade</taxon>
        <taxon>Panicoideae</taxon>
        <taxon>Panicodae</taxon>
        <taxon>Paniceae</taxon>
        <taxon>Cenchrinae</taxon>
        <taxon>Setaria</taxon>
    </lineage>
</organism>
<dbReference type="Proteomes" id="UP000298652">
    <property type="component" value="Chromosome 4"/>
</dbReference>
<protein>
    <submittedName>
        <fullName evidence="2">Uncharacterized protein</fullName>
    </submittedName>
</protein>
<gene>
    <name evidence="2" type="ORF">SEVIR_4G056300v2</name>
</gene>
<evidence type="ECO:0000313" key="3">
    <source>
        <dbReference type="Proteomes" id="UP000298652"/>
    </source>
</evidence>
<feature type="region of interest" description="Disordered" evidence="1">
    <location>
        <begin position="127"/>
        <end position="157"/>
    </location>
</feature>
<feature type="region of interest" description="Disordered" evidence="1">
    <location>
        <begin position="1"/>
        <end position="111"/>
    </location>
</feature>
<keyword evidence="3" id="KW-1185">Reference proteome</keyword>
<reference evidence="2" key="1">
    <citation type="submission" date="2019-03" db="EMBL/GenBank/DDBJ databases">
        <title>WGS assembly of Setaria viridis.</title>
        <authorList>
            <person name="Huang P."/>
            <person name="Jenkins J."/>
            <person name="Grimwood J."/>
            <person name="Barry K."/>
            <person name="Healey A."/>
            <person name="Mamidi S."/>
            <person name="Sreedasyam A."/>
            <person name="Shu S."/>
            <person name="Feldman M."/>
            <person name="Wu J."/>
            <person name="Yu Y."/>
            <person name="Chen C."/>
            <person name="Johnson J."/>
            <person name="Rokhsar D."/>
            <person name="Baxter I."/>
            <person name="Schmutz J."/>
            <person name="Brutnell T."/>
            <person name="Kellogg E."/>
        </authorList>
    </citation>
    <scope>NUCLEOTIDE SEQUENCE [LARGE SCALE GENOMIC DNA]</scope>
</reference>
<sequence>MCSPPHGIQSTCSSLGHPLGARDDHDQGPTGTTPPAQQPRAGAPARRAPPTRAPRCCRRSGAVATRESGTSSEGSWHGTGLISPSAAHHAHRASVSAAHHGHQPGPRSSLSPLVASAAWGALVVPAARSSPCHGPQPAAKREEEGVEEDRMDDKWGP</sequence>
<dbReference type="Gramene" id="TKW19990">
    <property type="protein sequence ID" value="TKW19990"/>
    <property type="gene ID" value="SEVIR_4G056300v2"/>
</dbReference>